<reference evidence="1 2" key="1">
    <citation type="journal article" date="2023" name="Mol. Biol. Evol.">
        <title>Genomics of Secondarily Temperate Adaptation in the Only Non-Antarctic Icefish.</title>
        <authorList>
            <person name="Rivera-Colon A.G."/>
            <person name="Rayamajhi N."/>
            <person name="Minhas B.F."/>
            <person name="Madrigal G."/>
            <person name="Bilyk K.T."/>
            <person name="Yoon V."/>
            <person name="Hune M."/>
            <person name="Gregory S."/>
            <person name="Cheng C.H.C."/>
            <person name="Catchen J.M."/>
        </authorList>
    </citation>
    <scope>NUCLEOTIDE SEQUENCE [LARGE SCALE GENOMIC DNA]</scope>
    <source>
        <strain evidence="1">JC2023a</strain>
    </source>
</reference>
<dbReference type="AlphaFoldDB" id="A0AAN8C4D6"/>
<evidence type="ECO:0000313" key="1">
    <source>
        <dbReference type="EMBL" id="KAK5894868.1"/>
    </source>
</evidence>
<dbReference type="EMBL" id="JAULUE010002054">
    <property type="protein sequence ID" value="KAK5894868.1"/>
    <property type="molecule type" value="Genomic_DNA"/>
</dbReference>
<protein>
    <submittedName>
        <fullName evidence="1">Uncharacterized protein</fullName>
    </submittedName>
</protein>
<proteinExistence type="predicted"/>
<comment type="caution">
    <text evidence="1">The sequence shown here is derived from an EMBL/GenBank/DDBJ whole genome shotgun (WGS) entry which is preliminary data.</text>
</comment>
<evidence type="ECO:0000313" key="2">
    <source>
        <dbReference type="Proteomes" id="UP001335648"/>
    </source>
</evidence>
<accession>A0AAN8C4D6</accession>
<organism evidence="1 2">
    <name type="scientific">Champsocephalus esox</name>
    <name type="common">pike icefish</name>
    <dbReference type="NCBI Taxonomy" id="159716"/>
    <lineage>
        <taxon>Eukaryota</taxon>
        <taxon>Metazoa</taxon>
        <taxon>Chordata</taxon>
        <taxon>Craniata</taxon>
        <taxon>Vertebrata</taxon>
        <taxon>Euteleostomi</taxon>
        <taxon>Actinopterygii</taxon>
        <taxon>Neopterygii</taxon>
        <taxon>Teleostei</taxon>
        <taxon>Neoteleostei</taxon>
        <taxon>Acanthomorphata</taxon>
        <taxon>Eupercaria</taxon>
        <taxon>Perciformes</taxon>
        <taxon>Notothenioidei</taxon>
        <taxon>Channichthyidae</taxon>
        <taxon>Champsocephalus</taxon>
    </lineage>
</organism>
<sequence length="103" mass="11476">MAIISMRLPSSTLQCSDTHNGECHASPSRSPREALLFEQHLDLTSMHSRLMTPVSAPHIFSSPNLLLKSCLYNKPPPPSSSLLLPYTLYGLYTQITPHPPFLF</sequence>
<keyword evidence="2" id="KW-1185">Reference proteome</keyword>
<dbReference type="Proteomes" id="UP001335648">
    <property type="component" value="Unassembled WGS sequence"/>
</dbReference>
<gene>
    <name evidence="1" type="ORF">CesoFtcFv8_011515</name>
</gene>
<name>A0AAN8C4D6_9TELE</name>